<evidence type="ECO:0000313" key="1">
    <source>
        <dbReference type="EMBL" id="PIS16238.1"/>
    </source>
</evidence>
<dbReference type="EMBL" id="PEZF01000170">
    <property type="protein sequence ID" value="PIS16238.1"/>
    <property type="molecule type" value="Genomic_DNA"/>
</dbReference>
<protein>
    <submittedName>
        <fullName evidence="1">Uncharacterized protein</fullName>
    </submittedName>
</protein>
<sequence length="289" mass="33394">RLKEDEEFIYFESVIPRLYITDMVMDAEYPKKRQGETGEIIEDFIALDWPGYEPWPDKEEPPEVESHFNLGIVFLPIYYDQESLKQAIKEGKPAFIFTPTDPILLNQDRSFLYYQVRIPKIFFNEFRGLYDDPLYQLPKPRRIGTRRVLKPGVKKEEATDADYDYYPLIDAPDPLRPNLDAMYPTPEEEAGIQRTFEKVLAEGKEPSTGLWRVKTSCERCGSMICSETTSDPWSKLQQSCPSCGSARVRLEKYEPIKPVAGVAEKKEIAMGKPDLPIAPHRPLCRATFR</sequence>
<evidence type="ECO:0000313" key="2">
    <source>
        <dbReference type="Proteomes" id="UP000229080"/>
    </source>
</evidence>
<organism evidence="1 2">
    <name type="scientific">Candidatus Portnoybacteria bacterium CG09_land_8_20_14_0_10_44_13</name>
    <dbReference type="NCBI Taxonomy" id="1974811"/>
    <lineage>
        <taxon>Bacteria</taxon>
        <taxon>Candidatus Portnoyibacteriota</taxon>
    </lineage>
</organism>
<gene>
    <name evidence="1" type="ORF">COT61_04975</name>
</gene>
<accession>A0A2H0WWC3</accession>
<feature type="non-terminal residue" evidence="1">
    <location>
        <position position="289"/>
    </location>
</feature>
<dbReference type="AlphaFoldDB" id="A0A2H0WWC3"/>
<dbReference type="Proteomes" id="UP000229080">
    <property type="component" value="Unassembled WGS sequence"/>
</dbReference>
<feature type="non-terminal residue" evidence="1">
    <location>
        <position position="1"/>
    </location>
</feature>
<name>A0A2H0WWC3_9BACT</name>
<reference evidence="2" key="1">
    <citation type="submission" date="2017-09" db="EMBL/GenBank/DDBJ databases">
        <title>Depth-based differentiation of microbial function through sediment-hosted aquifers and enrichment of novel symbionts in the deep terrestrial subsurface.</title>
        <authorList>
            <person name="Probst A.J."/>
            <person name="Ladd B."/>
            <person name="Jarett J.K."/>
            <person name="Geller-Mcgrath D.E."/>
            <person name="Sieber C.M.K."/>
            <person name="Emerson J.B."/>
            <person name="Anantharaman K."/>
            <person name="Thomas B.C."/>
            <person name="Malmstrom R."/>
            <person name="Stieglmeier M."/>
            <person name="Klingl A."/>
            <person name="Woyke T."/>
            <person name="Ryan C.M."/>
            <person name="Banfield J.F."/>
        </authorList>
    </citation>
    <scope>NUCLEOTIDE SEQUENCE [LARGE SCALE GENOMIC DNA]</scope>
</reference>
<proteinExistence type="predicted"/>
<comment type="caution">
    <text evidence="1">The sequence shown here is derived from an EMBL/GenBank/DDBJ whole genome shotgun (WGS) entry which is preliminary data.</text>
</comment>